<proteinExistence type="predicted"/>
<dbReference type="EMBL" id="LAZR01000116">
    <property type="protein sequence ID" value="KKN89652.1"/>
    <property type="molecule type" value="Genomic_DNA"/>
</dbReference>
<organism evidence="1">
    <name type="scientific">marine sediment metagenome</name>
    <dbReference type="NCBI Taxonomy" id="412755"/>
    <lineage>
        <taxon>unclassified sequences</taxon>
        <taxon>metagenomes</taxon>
        <taxon>ecological metagenomes</taxon>
    </lineage>
</organism>
<accession>A0A0F9UQ51</accession>
<protein>
    <submittedName>
        <fullName evidence="1">Uncharacterized protein</fullName>
    </submittedName>
</protein>
<evidence type="ECO:0000313" key="1">
    <source>
        <dbReference type="EMBL" id="KKN89652.1"/>
    </source>
</evidence>
<reference evidence="1" key="1">
    <citation type="journal article" date="2015" name="Nature">
        <title>Complex archaea that bridge the gap between prokaryotes and eukaryotes.</title>
        <authorList>
            <person name="Spang A."/>
            <person name="Saw J.H."/>
            <person name="Jorgensen S.L."/>
            <person name="Zaremba-Niedzwiedzka K."/>
            <person name="Martijn J."/>
            <person name="Lind A.E."/>
            <person name="van Eijk R."/>
            <person name="Schleper C."/>
            <person name="Guy L."/>
            <person name="Ettema T.J."/>
        </authorList>
    </citation>
    <scope>NUCLEOTIDE SEQUENCE</scope>
</reference>
<gene>
    <name evidence="1" type="ORF">LCGC14_0234980</name>
</gene>
<sequence length="73" mass="8482">MTRTIYCPGIERAISLRAYVRGIKLAKANLDAEFKQGLTCWWPCTGREIIHQFWEGVQQRINDAIPYLQRGQT</sequence>
<name>A0A0F9UQ51_9ZZZZ</name>
<comment type="caution">
    <text evidence="1">The sequence shown here is derived from an EMBL/GenBank/DDBJ whole genome shotgun (WGS) entry which is preliminary data.</text>
</comment>
<dbReference type="AlphaFoldDB" id="A0A0F9UQ51"/>